<dbReference type="Proteomes" id="UP001460270">
    <property type="component" value="Unassembled WGS sequence"/>
</dbReference>
<keyword evidence="8" id="KW-0391">Immunity</keyword>
<evidence type="ECO:0000256" key="8">
    <source>
        <dbReference type="ARBA" id="ARBA00022859"/>
    </source>
</evidence>
<dbReference type="FunFam" id="3.40.50.10140:FF:000001">
    <property type="entry name" value="Toll-like receptor 2"/>
    <property type="match status" value="1"/>
</dbReference>
<organism evidence="15 16">
    <name type="scientific">Mugilogobius chulae</name>
    <name type="common">yellowstripe goby</name>
    <dbReference type="NCBI Taxonomy" id="88201"/>
    <lineage>
        <taxon>Eukaryota</taxon>
        <taxon>Metazoa</taxon>
        <taxon>Chordata</taxon>
        <taxon>Craniata</taxon>
        <taxon>Vertebrata</taxon>
        <taxon>Euteleostomi</taxon>
        <taxon>Actinopterygii</taxon>
        <taxon>Neopterygii</taxon>
        <taxon>Teleostei</taxon>
        <taxon>Neoteleostei</taxon>
        <taxon>Acanthomorphata</taxon>
        <taxon>Gobiaria</taxon>
        <taxon>Gobiiformes</taxon>
        <taxon>Gobioidei</taxon>
        <taxon>Gobiidae</taxon>
        <taxon>Gobionellinae</taxon>
        <taxon>Mugilogobius</taxon>
    </lineage>
</organism>
<evidence type="ECO:0000256" key="4">
    <source>
        <dbReference type="ARBA" id="ARBA00022614"/>
    </source>
</evidence>
<keyword evidence="3" id="KW-0399">Innate immunity</keyword>
<comment type="caution">
    <text evidence="15">The sequence shown here is derived from an EMBL/GenBank/DDBJ whole genome shotgun (WGS) entry which is preliminary data.</text>
</comment>
<keyword evidence="10" id="KW-0472">Membrane</keyword>
<dbReference type="AlphaFoldDB" id="A0AAW0MVR5"/>
<keyword evidence="16" id="KW-1185">Reference proteome</keyword>
<evidence type="ECO:0000256" key="5">
    <source>
        <dbReference type="ARBA" id="ARBA00022692"/>
    </source>
</evidence>
<dbReference type="Gene3D" id="3.40.50.10140">
    <property type="entry name" value="Toll/interleukin-1 receptor homology (TIR) domain"/>
    <property type="match status" value="1"/>
</dbReference>
<dbReference type="GO" id="GO:0045087">
    <property type="term" value="P:innate immune response"/>
    <property type="evidence" value="ECO:0007669"/>
    <property type="project" value="UniProtKB-KW"/>
</dbReference>
<name>A0AAW0MVR5_9GOBI</name>
<dbReference type="GO" id="GO:0005886">
    <property type="term" value="C:plasma membrane"/>
    <property type="evidence" value="ECO:0007669"/>
    <property type="project" value="TreeGrafter"/>
</dbReference>
<keyword evidence="11" id="KW-0675">Receptor</keyword>
<keyword evidence="9" id="KW-1133">Transmembrane helix</keyword>
<dbReference type="InterPro" id="IPR000157">
    <property type="entry name" value="TIR_dom"/>
</dbReference>
<evidence type="ECO:0000256" key="3">
    <source>
        <dbReference type="ARBA" id="ARBA00022588"/>
    </source>
</evidence>
<dbReference type="SMART" id="SM00255">
    <property type="entry name" value="TIR"/>
    <property type="match status" value="1"/>
</dbReference>
<evidence type="ECO:0000256" key="6">
    <source>
        <dbReference type="ARBA" id="ARBA00022729"/>
    </source>
</evidence>
<accession>A0AAW0MVR5</accession>
<feature type="domain" description="TIR" evidence="14">
    <location>
        <begin position="415"/>
        <end position="556"/>
    </location>
</feature>
<evidence type="ECO:0000313" key="15">
    <source>
        <dbReference type="EMBL" id="KAK7886202.1"/>
    </source>
</evidence>
<evidence type="ECO:0000256" key="12">
    <source>
        <dbReference type="ARBA" id="ARBA00023180"/>
    </source>
</evidence>
<evidence type="ECO:0000256" key="2">
    <source>
        <dbReference type="ARBA" id="ARBA00009634"/>
    </source>
</evidence>
<evidence type="ECO:0000256" key="13">
    <source>
        <dbReference type="ARBA" id="ARBA00023198"/>
    </source>
</evidence>
<keyword evidence="4" id="KW-0433">Leucine-rich repeat</keyword>
<dbReference type="GO" id="GO:0038023">
    <property type="term" value="F:signaling receptor activity"/>
    <property type="evidence" value="ECO:0007669"/>
    <property type="project" value="TreeGrafter"/>
</dbReference>
<comment type="subcellular location">
    <subcellularLocation>
        <location evidence="1">Membrane</location>
        <topology evidence="1">Single-pass type I membrane protein</topology>
    </subcellularLocation>
</comment>
<protein>
    <recommendedName>
        <fullName evidence="14">TIR domain-containing protein</fullName>
    </recommendedName>
</protein>
<dbReference type="PANTHER" id="PTHR24365:SF522">
    <property type="entry name" value="LOW QUALITY PROTEIN: TOLL-LIKE RECEPTOR 13-RELATED"/>
    <property type="match status" value="1"/>
</dbReference>
<dbReference type="SUPFAM" id="SSF52200">
    <property type="entry name" value="Toll/Interleukin receptor TIR domain"/>
    <property type="match status" value="1"/>
</dbReference>
<dbReference type="GO" id="GO:0002224">
    <property type="term" value="P:toll-like receptor signaling pathway"/>
    <property type="evidence" value="ECO:0007669"/>
    <property type="project" value="TreeGrafter"/>
</dbReference>
<evidence type="ECO:0000256" key="11">
    <source>
        <dbReference type="ARBA" id="ARBA00023170"/>
    </source>
</evidence>
<keyword evidence="13" id="KW-0395">Inflammatory response</keyword>
<dbReference type="GO" id="GO:0006954">
    <property type="term" value="P:inflammatory response"/>
    <property type="evidence" value="ECO:0007669"/>
    <property type="project" value="UniProtKB-KW"/>
</dbReference>
<evidence type="ECO:0000259" key="14">
    <source>
        <dbReference type="PROSITE" id="PS50104"/>
    </source>
</evidence>
<evidence type="ECO:0000313" key="16">
    <source>
        <dbReference type="Proteomes" id="UP001460270"/>
    </source>
</evidence>
<comment type="similarity">
    <text evidence="2">Belongs to the Toll-like receptor family.</text>
</comment>
<dbReference type="PROSITE" id="PS50104">
    <property type="entry name" value="TIR"/>
    <property type="match status" value="1"/>
</dbReference>
<gene>
    <name evidence="15" type="ORF">WMY93_025823</name>
</gene>
<dbReference type="InterPro" id="IPR035897">
    <property type="entry name" value="Toll_tir_struct_dom_sf"/>
</dbReference>
<keyword evidence="5" id="KW-0812">Transmembrane</keyword>
<sequence>MSLLSDGFEEKRLGTTGLTDYFLDGFCRGFQLKGGQRARSSSNFWTYLTDARLSWDRCVAVCTDRAAAMTEWRSGMVAQIKSVNPNIIAMHCMLHGQALAAKDMEPVLHSVLNTAISAVNFVKSRPLQSRLFGQLCRDALLYHSEVRWLLRGKVLQRVFELRKEMAEFLREHKPDPAQSFTDPQSVANWHTLRTCLTFSVVSTSPSKEHFSSYFLNTDAWDWVRDPFAPTANSLTDKAEEQLLELSCDRTLRARYLQNLTKLYLGSNPLKKLSIHSDVFPHLEDLVLGAVSESMVEWDISDKHFLRSLTSLHSYNAEFDIQTYRSLFKLVDWVENLYLIKDELFDEEGHLLMDFNVQSCWDFTGFLCFMSSSALVLLTLLSSFIFHFLRWQLVYGFYLLQAFLYDTKKRRQRCHHIYDAFVSYNVHDEEWVYGELVPELEEVQGWRLCLHHRDFQPGKPIIENITDAIYSSRKTLCVISRRYLQSEWCSREIQMASFRLFDEQKDVLILLFLEEISSNQLSPVYRMRKLVKSRTYLSWTQARSHKGLFWEKVRRALESGNEPGDNHNPLTANV</sequence>
<keyword evidence="12" id="KW-0325">Glycoprotein</keyword>
<dbReference type="PRINTS" id="PR01537">
    <property type="entry name" value="INTRLKN1R1F"/>
</dbReference>
<reference evidence="16" key="1">
    <citation type="submission" date="2024-04" db="EMBL/GenBank/DDBJ databases">
        <title>Salinicola lusitanus LLJ914,a marine bacterium isolated from the Okinawa Trough.</title>
        <authorList>
            <person name="Li J."/>
        </authorList>
    </citation>
    <scope>NUCLEOTIDE SEQUENCE [LARGE SCALE GENOMIC DNA]</scope>
</reference>
<evidence type="ECO:0000256" key="1">
    <source>
        <dbReference type="ARBA" id="ARBA00004479"/>
    </source>
</evidence>
<dbReference type="EMBL" id="JBBPFD010000019">
    <property type="protein sequence ID" value="KAK7886202.1"/>
    <property type="molecule type" value="Genomic_DNA"/>
</dbReference>
<keyword evidence="6" id="KW-0732">Signal</keyword>
<evidence type="ECO:0000256" key="7">
    <source>
        <dbReference type="ARBA" id="ARBA00022737"/>
    </source>
</evidence>
<proteinExistence type="inferred from homology"/>
<evidence type="ECO:0000256" key="10">
    <source>
        <dbReference type="ARBA" id="ARBA00023136"/>
    </source>
</evidence>
<dbReference type="Pfam" id="PF01582">
    <property type="entry name" value="TIR"/>
    <property type="match status" value="1"/>
</dbReference>
<evidence type="ECO:0000256" key="9">
    <source>
        <dbReference type="ARBA" id="ARBA00022989"/>
    </source>
</evidence>
<keyword evidence="7" id="KW-0677">Repeat</keyword>
<dbReference type="PANTHER" id="PTHR24365">
    <property type="entry name" value="TOLL-LIKE RECEPTOR"/>
    <property type="match status" value="1"/>
</dbReference>